<sequence length="170" mass="19087">MATIQTQRDATVILTDSSNWIPCRKAFGHCWTRRSATPAHPTGGSATPDISQYEPSSSPSAALSHTTRNARGNTRGSAQDTTEMSTTTSRIPTIPTRVSELLEKGQEAYKEDRDDYKLRLELYKIRERDYQEESNKISKMVEHILTTVTPHLQLSCCTENGTLRDWITAL</sequence>
<dbReference type="Proteomes" id="UP000245464">
    <property type="component" value="Chromosome 3"/>
</dbReference>
<dbReference type="RefSeq" id="XP_065963459.1">
    <property type="nucleotide sequence ID" value="XM_066106521.1"/>
</dbReference>
<accession>A0A834S4I6</accession>
<feature type="compositionally biased region" description="Polar residues" evidence="1">
    <location>
        <begin position="44"/>
        <end position="84"/>
    </location>
</feature>
<dbReference type="AlphaFoldDB" id="A0A834S4I6"/>
<organism evidence="2 3">
    <name type="scientific">Pyrenophora tritici-repentis</name>
    <dbReference type="NCBI Taxonomy" id="45151"/>
    <lineage>
        <taxon>Eukaryota</taxon>
        <taxon>Fungi</taxon>
        <taxon>Dikarya</taxon>
        <taxon>Ascomycota</taxon>
        <taxon>Pezizomycotina</taxon>
        <taxon>Dothideomycetes</taxon>
        <taxon>Pleosporomycetidae</taxon>
        <taxon>Pleosporales</taxon>
        <taxon>Pleosporineae</taxon>
        <taxon>Pleosporaceae</taxon>
        <taxon>Pyrenophora</taxon>
    </lineage>
</organism>
<feature type="region of interest" description="Disordered" evidence="1">
    <location>
        <begin position="38"/>
        <end position="93"/>
    </location>
</feature>
<name>A0A834S4I6_9PLEO</name>
<protein>
    <submittedName>
        <fullName evidence="2">Uncharacterized protein</fullName>
    </submittedName>
</protein>
<gene>
    <name evidence="2" type="ORF">PtrM4_082220</name>
</gene>
<dbReference type="EMBL" id="NQIK02000003">
    <property type="protein sequence ID" value="KAF7573317.1"/>
    <property type="molecule type" value="Genomic_DNA"/>
</dbReference>
<evidence type="ECO:0000313" key="3">
    <source>
        <dbReference type="Proteomes" id="UP000245464"/>
    </source>
</evidence>
<evidence type="ECO:0000256" key="1">
    <source>
        <dbReference type="SAM" id="MobiDB-lite"/>
    </source>
</evidence>
<reference evidence="2" key="1">
    <citation type="journal article" date="2018" name="BMC Genomics">
        <title>Comparative genomics of the wheat fungal pathogen Pyrenophora tritici-repentis reveals chromosomal variations and genome plasticity.</title>
        <authorList>
            <person name="Moolhuijzen P."/>
            <person name="See P.T."/>
            <person name="Hane J.K."/>
            <person name="Shi G."/>
            <person name="Liu Z."/>
            <person name="Oliver R.P."/>
            <person name="Moffat C.S."/>
        </authorList>
    </citation>
    <scope>NUCLEOTIDE SEQUENCE [LARGE SCALE GENOMIC DNA]</scope>
    <source>
        <strain evidence="2">M4</strain>
    </source>
</reference>
<dbReference type="KEGG" id="ptrr:90956009"/>
<evidence type="ECO:0000313" key="2">
    <source>
        <dbReference type="EMBL" id="KAF7573317.1"/>
    </source>
</evidence>
<dbReference type="GeneID" id="90956009"/>
<comment type="caution">
    <text evidence="2">The sequence shown here is derived from an EMBL/GenBank/DDBJ whole genome shotgun (WGS) entry which is preliminary data.</text>
</comment>
<proteinExistence type="predicted"/>